<accession>A0A098RZX3</accession>
<dbReference type="AlphaFoldDB" id="A0A098RZX3"/>
<dbReference type="STRING" id="1524460.IX84_26815"/>
<dbReference type="InterPro" id="IPR005804">
    <property type="entry name" value="FA_desaturase_dom"/>
</dbReference>
<dbReference type="InterPro" id="IPR012171">
    <property type="entry name" value="Fatty_acid_desaturase"/>
</dbReference>
<keyword evidence="1" id="KW-0472">Membrane</keyword>
<feature type="transmembrane region" description="Helical" evidence="1">
    <location>
        <begin position="204"/>
        <end position="225"/>
    </location>
</feature>
<dbReference type="Pfam" id="PF00487">
    <property type="entry name" value="FA_desaturase"/>
    <property type="match status" value="1"/>
</dbReference>
<dbReference type="RefSeq" id="WP_044227760.1">
    <property type="nucleotide sequence ID" value="NZ_JPOS01000084.1"/>
</dbReference>
<keyword evidence="4" id="KW-1185">Reference proteome</keyword>
<sequence>MKTIKFQESSHEDAFFNEVREKVRAYFRQNGYDGYATRAVWLKGSIYGLASVFLYVLILTGGLPVSWWWLCWIGWGIASLLFGLNIGHDGAHNALSGHKGLNKLLFYLSFNALGASAYLWGLRHVQSHHLFPNVDGCDADIDDTRVLRLSPNRPIYDFHRYQHLYAPFLYLFYSLVWVFYKDFNILNKKRLANLRNIRHPRSEVVAFFLLKALYLYLALIVPLQYSGYTPGQVLAGFILMHFCLSYAFIFGLIGSHFSDEAHFQSLGANGYLPHSWAIHQLITSVDYHAKSPWANLIFGGFNAHSAHHLFPSVSHIHYPAISRIIEEACHKHNIPYKNLTLGEAIRAHFRYLKKMGVDSRAGERMQMS</sequence>
<dbReference type="PIRSF" id="PIRSF015921">
    <property type="entry name" value="FA_sphinglp_des"/>
    <property type="match status" value="1"/>
</dbReference>
<protein>
    <recommendedName>
        <fullName evidence="2">Fatty acid desaturase domain-containing protein</fullName>
    </recommendedName>
</protein>
<feature type="domain" description="Fatty acid desaturase" evidence="2">
    <location>
        <begin position="67"/>
        <end position="337"/>
    </location>
</feature>
<feature type="transmembrane region" description="Helical" evidence="1">
    <location>
        <begin position="66"/>
        <end position="84"/>
    </location>
</feature>
<feature type="transmembrane region" description="Helical" evidence="1">
    <location>
        <begin position="104"/>
        <end position="122"/>
    </location>
</feature>
<evidence type="ECO:0000256" key="1">
    <source>
        <dbReference type="SAM" id="Phobius"/>
    </source>
</evidence>
<dbReference type="GO" id="GO:0008610">
    <property type="term" value="P:lipid biosynthetic process"/>
    <property type="evidence" value="ECO:0007669"/>
    <property type="project" value="UniProtKB-ARBA"/>
</dbReference>
<name>A0A098RZX3_9BACT</name>
<dbReference type="EMBL" id="JPOS01000084">
    <property type="protein sequence ID" value="KGE85689.1"/>
    <property type="molecule type" value="Genomic_DNA"/>
</dbReference>
<dbReference type="GO" id="GO:0016717">
    <property type="term" value="F:oxidoreductase activity, acting on paired donors, with oxidation of a pair of donors resulting in the reduction of molecular oxygen to two molecules of water"/>
    <property type="evidence" value="ECO:0007669"/>
    <property type="project" value="TreeGrafter"/>
</dbReference>
<comment type="caution">
    <text evidence="3">The sequence shown here is derived from an EMBL/GenBank/DDBJ whole genome shotgun (WGS) entry which is preliminary data.</text>
</comment>
<dbReference type="GO" id="GO:0016020">
    <property type="term" value="C:membrane"/>
    <property type="evidence" value="ECO:0007669"/>
    <property type="project" value="TreeGrafter"/>
</dbReference>
<feature type="transmembrane region" description="Helical" evidence="1">
    <location>
        <begin position="40"/>
        <end position="60"/>
    </location>
</feature>
<dbReference type="OrthoDB" id="104711at2"/>
<keyword evidence="1" id="KW-1133">Transmembrane helix</keyword>
<feature type="transmembrane region" description="Helical" evidence="1">
    <location>
        <begin position="231"/>
        <end position="253"/>
    </location>
</feature>
<dbReference type="CDD" id="cd03506">
    <property type="entry name" value="Delta6-FADS-like"/>
    <property type="match status" value="1"/>
</dbReference>
<dbReference type="PANTHER" id="PTHR19353:SF19">
    <property type="entry name" value="DELTA(5) FATTY ACID DESATURASE C-RELATED"/>
    <property type="match status" value="1"/>
</dbReference>
<reference evidence="3 4" key="1">
    <citation type="journal article" date="2014" name="Int. J. Syst. Evol. Microbiol.">
        <title>Phaeodactylibacter xiamenensis gen. nov., sp. nov., a member of the family Saprospiraceae isolated from the marine alga Phaeodactylum tricornutum.</title>
        <authorList>
            <person name="Chen Z.Jr."/>
            <person name="Lei X."/>
            <person name="Lai Q."/>
            <person name="Li Y."/>
            <person name="Zhang B."/>
            <person name="Zhang J."/>
            <person name="Zhang H."/>
            <person name="Yang L."/>
            <person name="Zheng W."/>
            <person name="Tian Y."/>
            <person name="Yu Z."/>
            <person name="Xu H.Jr."/>
            <person name="Zheng T."/>
        </authorList>
    </citation>
    <scope>NUCLEOTIDE SEQUENCE [LARGE SCALE GENOMIC DNA]</scope>
    <source>
        <strain evidence="3 4">KD52</strain>
    </source>
</reference>
<evidence type="ECO:0000313" key="4">
    <source>
        <dbReference type="Proteomes" id="UP000029736"/>
    </source>
</evidence>
<organism evidence="3 4">
    <name type="scientific">Phaeodactylibacter xiamenensis</name>
    <dbReference type="NCBI Taxonomy" id="1524460"/>
    <lineage>
        <taxon>Bacteria</taxon>
        <taxon>Pseudomonadati</taxon>
        <taxon>Bacteroidota</taxon>
        <taxon>Saprospiria</taxon>
        <taxon>Saprospirales</taxon>
        <taxon>Haliscomenobacteraceae</taxon>
        <taxon>Phaeodactylibacter</taxon>
    </lineage>
</organism>
<evidence type="ECO:0000259" key="2">
    <source>
        <dbReference type="Pfam" id="PF00487"/>
    </source>
</evidence>
<feature type="transmembrane region" description="Helical" evidence="1">
    <location>
        <begin position="164"/>
        <end position="183"/>
    </location>
</feature>
<gene>
    <name evidence="3" type="ORF">IX84_26815</name>
</gene>
<evidence type="ECO:0000313" key="3">
    <source>
        <dbReference type="EMBL" id="KGE85689.1"/>
    </source>
</evidence>
<dbReference type="Proteomes" id="UP000029736">
    <property type="component" value="Unassembled WGS sequence"/>
</dbReference>
<keyword evidence="1" id="KW-0812">Transmembrane</keyword>
<dbReference type="PANTHER" id="PTHR19353">
    <property type="entry name" value="FATTY ACID DESATURASE 2"/>
    <property type="match status" value="1"/>
</dbReference>
<proteinExistence type="predicted"/>